<reference evidence="2 3" key="2">
    <citation type="journal article" date="2016" name="Microb. Ecol.">
        <title>Genome Characteristics of a Novel Type I Methanotroph (Sn10-6) Isolated from a Flooded Indian Rice Field.</title>
        <authorList>
            <person name="Rahalkar M.C."/>
            <person name="Pandit P.S."/>
            <person name="Dhakephalkar P.K."/>
            <person name="Pore S."/>
            <person name="Arora P."/>
            <person name="Kapse N."/>
        </authorList>
    </citation>
    <scope>NUCLEOTIDE SEQUENCE [LARGE SCALE GENOMIC DNA]</scope>
    <source>
        <strain evidence="2 3">Sn10-6</strain>
    </source>
</reference>
<dbReference type="EMBL" id="LAJX01000008">
    <property type="protein sequence ID" value="KJV07969.1"/>
    <property type="molecule type" value="Genomic_DNA"/>
</dbReference>
<feature type="chain" id="PRO_5002462491" description="DUF5329 domain-containing protein" evidence="1">
    <location>
        <begin position="21"/>
        <end position="121"/>
    </location>
</feature>
<reference evidence="3" key="1">
    <citation type="submission" date="2015-03" db="EMBL/GenBank/DDBJ databases">
        <title>Draft genome sequence of a novel methanotroph (Sn10-6) isolated from flooded ricefield rhizosphere in India.</title>
        <authorList>
            <person name="Pandit P.S."/>
            <person name="Pore S.D."/>
            <person name="Arora P."/>
            <person name="Kapse N.G."/>
            <person name="Dhakephalkar P.K."/>
            <person name="Rahalkar M.C."/>
        </authorList>
    </citation>
    <scope>NUCLEOTIDE SEQUENCE [LARGE SCALE GENOMIC DNA]</scope>
    <source>
        <strain evidence="3">Sn10-6</strain>
    </source>
</reference>
<keyword evidence="3" id="KW-1185">Reference proteome</keyword>
<feature type="signal peptide" evidence="1">
    <location>
        <begin position="1"/>
        <end position="20"/>
    </location>
</feature>
<sequence>MRTALTFLTLFLALICPVIAATEDAVTLEIKQLLARLEASGCEFNRNGSWHSAADAKTHLLRKLDYVQEKTTLTSTEQFIALAATASSLTGQAYQVRCAGAEPVASAAWLGKALTELRGQK</sequence>
<comment type="caution">
    <text evidence="2">The sequence shown here is derived from an EMBL/GenBank/DDBJ whole genome shotgun (WGS) entry which is preliminary data.</text>
</comment>
<evidence type="ECO:0008006" key="4">
    <source>
        <dbReference type="Google" id="ProtNLM"/>
    </source>
</evidence>
<name>A0A0F3IQT7_9GAMM</name>
<evidence type="ECO:0000313" key="3">
    <source>
        <dbReference type="Proteomes" id="UP000033684"/>
    </source>
</evidence>
<dbReference type="OrthoDB" id="344871at2"/>
<organism evidence="2 3">
    <name type="scientific">Methylocucumis oryzae</name>
    <dbReference type="NCBI Taxonomy" id="1632867"/>
    <lineage>
        <taxon>Bacteria</taxon>
        <taxon>Pseudomonadati</taxon>
        <taxon>Pseudomonadota</taxon>
        <taxon>Gammaproteobacteria</taxon>
        <taxon>Methylococcales</taxon>
        <taxon>Methylococcaceae</taxon>
        <taxon>Methylocucumis</taxon>
    </lineage>
</organism>
<dbReference type="RefSeq" id="WP_045777823.1">
    <property type="nucleotide sequence ID" value="NZ_LAJX01000008.1"/>
</dbReference>
<proteinExistence type="predicted"/>
<gene>
    <name evidence="2" type="ORF">VZ94_01120</name>
</gene>
<dbReference type="InterPro" id="IPR035242">
    <property type="entry name" value="DUF5329"/>
</dbReference>
<accession>A0A0F3IQT7</accession>
<dbReference type="Pfam" id="PF17263">
    <property type="entry name" value="DUF5329"/>
    <property type="match status" value="1"/>
</dbReference>
<dbReference type="Proteomes" id="UP000033684">
    <property type="component" value="Unassembled WGS sequence"/>
</dbReference>
<protein>
    <recommendedName>
        <fullName evidence="4">DUF5329 domain-containing protein</fullName>
    </recommendedName>
</protein>
<dbReference type="AlphaFoldDB" id="A0A0F3IQT7"/>
<evidence type="ECO:0000313" key="2">
    <source>
        <dbReference type="EMBL" id="KJV07969.1"/>
    </source>
</evidence>
<evidence type="ECO:0000256" key="1">
    <source>
        <dbReference type="SAM" id="SignalP"/>
    </source>
</evidence>
<keyword evidence="1" id="KW-0732">Signal</keyword>